<dbReference type="InterPro" id="IPR000719">
    <property type="entry name" value="Prot_kinase_dom"/>
</dbReference>
<keyword evidence="5" id="KW-0418">Kinase</keyword>
<dbReference type="PANTHER" id="PTHR43671">
    <property type="entry name" value="SERINE/THREONINE-PROTEIN KINASE NEK"/>
    <property type="match status" value="1"/>
</dbReference>
<sequence length="440" mass="51397">MQLCQLEKTHKISNSKFFCYHKQTKDTYILTILPPSEFNRLVYHLNHPNLLLVEEYWEERGQICSMQKCETINDLQEIMQNNKFSENTILTILYQIISAIFYLESQQVPVTISLNNVFLDEQLQVKIDVLNIMNAQLSFASPEVLRKEVQSSGIWSVGCIAYYLMKCELPFQGVNEKSIAYNIIYREPPPSDFQEFPLVSALLKVIFIKNQQRRATTKQVLQFLASKSAFASEPIKLLRTPQSSEQLCKNKSSMMLSQIDKVEYSDKQTDIIKMDDKRSPFDKVLTLQEFEEQLSRMKGKSQNTMIDESNEIINKIKRMRPNSAISLSGKEFVRKNIKQEISQRREVQSSKAFVMKKNIGSFIKHHKEVSIDLDNANKLKHSDTIRVYNLEYQDNMMHPIKSNKVFMKILKPKMVCATEYPKEQIQGMQKWRNKIKSMLI</sequence>
<evidence type="ECO:0000256" key="7">
    <source>
        <dbReference type="ARBA" id="ARBA00047899"/>
    </source>
</evidence>
<dbReference type="PROSITE" id="PS50011">
    <property type="entry name" value="PROTEIN_KINASE_DOM"/>
    <property type="match status" value="1"/>
</dbReference>
<keyword evidence="11" id="KW-1185">Reference proteome</keyword>
<keyword evidence="2" id="KW-0723">Serine/threonine-protein kinase</keyword>
<reference evidence="10" key="1">
    <citation type="submission" date="2021-01" db="EMBL/GenBank/DDBJ databases">
        <authorList>
            <consortium name="Genoscope - CEA"/>
            <person name="William W."/>
        </authorList>
    </citation>
    <scope>NUCLEOTIDE SEQUENCE</scope>
</reference>
<dbReference type="FunFam" id="1.10.510.10:FF:002477">
    <property type="entry name" value="Uncharacterized protein"/>
    <property type="match status" value="1"/>
</dbReference>
<evidence type="ECO:0000256" key="8">
    <source>
        <dbReference type="ARBA" id="ARBA00048679"/>
    </source>
</evidence>
<gene>
    <name evidence="10" type="ORF">PSON_ATCC_30995.1.T1630017</name>
</gene>
<comment type="caution">
    <text evidence="10">The sequence shown here is derived from an EMBL/GenBank/DDBJ whole genome shotgun (WGS) entry which is preliminary data.</text>
</comment>
<organism evidence="10 11">
    <name type="scientific">Paramecium sonneborni</name>
    <dbReference type="NCBI Taxonomy" id="65129"/>
    <lineage>
        <taxon>Eukaryota</taxon>
        <taxon>Sar</taxon>
        <taxon>Alveolata</taxon>
        <taxon>Ciliophora</taxon>
        <taxon>Intramacronucleata</taxon>
        <taxon>Oligohymenophorea</taxon>
        <taxon>Peniculida</taxon>
        <taxon>Parameciidae</taxon>
        <taxon>Paramecium</taxon>
    </lineage>
</organism>
<comment type="catalytic activity">
    <reaction evidence="8">
        <text>L-seryl-[protein] + ATP = O-phospho-L-seryl-[protein] + ADP + H(+)</text>
        <dbReference type="Rhea" id="RHEA:17989"/>
        <dbReference type="Rhea" id="RHEA-COMP:9863"/>
        <dbReference type="Rhea" id="RHEA-COMP:11604"/>
        <dbReference type="ChEBI" id="CHEBI:15378"/>
        <dbReference type="ChEBI" id="CHEBI:29999"/>
        <dbReference type="ChEBI" id="CHEBI:30616"/>
        <dbReference type="ChEBI" id="CHEBI:83421"/>
        <dbReference type="ChEBI" id="CHEBI:456216"/>
        <dbReference type="EC" id="2.7.11.1"/>
    </reaction>
</comment>
<evidence type="ECO:0000313" key="10">
    <source>
        <dbReference type="EMBL" id="CAD8125880.1"/>
    </source>
</evidence>
<evidence type="ECO:0000256" key="2">
    <source>
        <dbReference type="ARBA" id="ARBA00022527"/>
    </source>
</evidence>
<dbReference type="PANTHER" id="PTHR43671:SF98">
    <property type="entry name" value="SERINE_THREONINE-PROTEIN KINASE NEK11"/>
    <property type="match status" value="1"/>
</dbReference>
<name>A0A8S1RFQ1_9CILI</name>
<evidence type="ECO:0000256" key="1">
    <source>
        <dbReference type="ARBA" id="ARBA00012513"/>
    </source>
</evidence>
<keyword evidence="6" id="KW-0067">ATP-binding</keyword>
<dbReference type="AlphaFoldDB" id="A0A8S1RFQ1"/>
<evidence type="ECO:0000256" key="3">
    <source>
        <dbReference type="ARBA" id="ARBA00022679"/>
    </source>
</evidence>
<protein>
    <recommendedName>
        <fullName evidence="1">non-specific serine/threonine protein kinase</fullName>
        <ecNumber evidence="1">2.7.11.1</ecNumber>
    </recommendedName>
</protein>
<comment type="catalytic activity">
    <reaction evidence="7">
        <text>L-threonyl-[protein] + ATP = O-phospho-L-threonyl-[protein] + ADP + H(+)</text>
        <dbReference type="Rhea" id="RHEA:46608"/>
        <dbReference type="Rhea" id="RHEA-COMP:11060"/>
        <dbReference type="Rhea" id="RHEA-COMP:11605"/>
        <dbReference type="ChEBI" id="CHEBI:15378"/>
        <dbReference type="ChEBI" id="CHEBI:30013"/>
        <dbReference type="ChEBI" id="CHEBI:30616"/>
        <dbReference type="ChEBI" id="CHEBI:61977"/>
        <dbReference type="ChEBI" id="CHEBI:456216"/>
        <dbReference type="EC" id="2.7.11.1"/>
    </reaction>
</comment>
<evidence type="ECO:0000256" key="4">
    <source>
        <dbReference type="ARBA" id="ARBA00022741"/>
    </source>
</evidence>
<dbReference type="EC" id="2.7.11.1" evidence="1"/>
<dbReference type="EMBL" id="CAJJDN010000163">
    <property type="protein sequence ID" value="CAD8125880.1"/>
    <property type="molecule type" value="Genomic_DNA"/>
</dbReference>
<dbReference type="SMART" id="SM00220">
    <property type="entry name" value="S_TKc"/>
    <property type="match status" value="1"/>
</dbReference>
<dbReference type="InterPro" id="IPR050660">
    <property type="entry name" value="NEK_Ser/Thr_kinase"/>
</dbReference>
<feature type="domain" description="Protein kinase" evidence="9">
    <location>
        <begin position="1"/>
        <end position="231"/>
    </location>
</feature>
<accession>A0A8S1RFQ1</accession>
<evidence type="ECO:0000256" key="5">
    <source>
        <dbReference type="ARBA" id="ARBA00022777"/>
    </source>
</evidence>
<dbReference type="GO" id="GO:0004674">
    <property type="term" value="F:protein serine/threonine kinase activity"/>
    <property type="evidence" value="ECO:0007669"/>
    <property type="project" value="UniProtKB-KW"/>
</dbReference>
<dbReference type="Proteomes" id="UP000692954">
    <property type="component" value="Unassembled WGS sequence"/>
</dbReference>
<evidence type="ECO:0000256" key="6">
    <source>
        <dbReference type="ARBA" id="ARBA00022840"/>
    </source>
</evidence>
<dbReference type="GO" id="GO:0005524">
    <property type="term" value="F:ATP binding"/>
    <property type="evidence" value="ECO:0007669"/>
    <property type="project" value="UniProtKB-KW"/>
</dbReference>
<keyword evidence="4" id="KW-0547">Nucleotide-binding</keyword>
<evidence type="ECO:0000259" key="9">
    <source>
        <dbReference type="PROSITE" id="PS50011"/>
    </source>
</evidence>
<dbReference type="Pfam" id="PF00069">
    <property type="entry name" value="Pkinase"/>
    <property type="match status" value="1"/>
</dbReference>
<keyword evidence="3" id="KW-0808">Transferase</keyword>
<evidence type="ECO:0000313" key="11">
    <source>
        <dbReference type="Proteomes" id="UP000692954"/>
    </source>
</evidence>
<proteinExistence type="predicted"/>